<feature type="domain" description="Xylose isomerase-like TIM barrel" evidence="1">
    <location>
        <begin position="68"/>
        <end position="308"/>
    </location>
</feature>
<dbReference type="InterPro" id="IPR050312">
    <property type="entry name" value="IolE/XylAMocC-like"/>
</dbReference>
<protein>
    <submittedName>
        <fullName evidence="2">Sugar phosphate isomerase/epimerase</fullName>
    </submittedName>
</protein>
<dbReference type="PANTHER" id="PTHR12110">
    <property type="entry name" value="HYDROXYPYRUVATE ISOMERASE"/>
    <property type="match status" value="1"/>
</dbReference>
<reference evidence="2" key="1">
    <citation type="submission" date="2021-07" db="EMBL/GenBank/DDBJ databases">
        <title>Aureisphaera sp. CAU 1614 isolated from sea sediment.</title>
        <authorList>
            <person name="Kim W."/>
        </authorList>
    </citation>
    <scope>NUCLEOTIDE SEQUENCE</scope>
    <source>
        <strain evidence="2">CAU 1614</strain>
    </source>
</reference>
<dbReference type="Proteomes" id="UP001138686">
    <property type="component" value="Unassembled WGS sequence"/>
</dbReference>
<organism evidence="2 3">
    <name type="scientific">Halomarinibacterium sedimenti</name>
    <dbReference type="NCBI Taxonomy" id="2857106"/>
    <lineage>
        <taxon>Bacteria</taxon>
        <taxon>Pseudomonadati</taxon>
        <taxon>Bacteroidota</taxon>
        <taxon>Flavobacteriia</taxon>
        <taxon>Flavobacteriales</taxon>
        <taxon>Flavobacteriaceae</taxon>
        <taxon>Halomarinibacterium</taxon>
    </lineage>
</organism>
<keyword evidence="3" id="KW-1185">Reference proteome</keyword>
<dbReference type="Pfam" id="PF01261">
    <property type="entry name" value="AP_endonuc_2"/>
    <property type="match status" value="1"/>
</dbReference>
<sequence>MKNIFILLFSLTTLMACKNGKEEPAETLETVVSNDTIPTNDVKFSLAQWSFHLPIQKGLMDPMDFAKRSKDLGFDMIEYVDQLYPKDTTIPYEDWVMNLANEWKIKNDSAGVSFGLIMIDTAGELADPDEKKRQESIKKHKNWIDAAAAVGSPAIRVNLFGFTELEPWHNASVAALKELGAYAAEKNIMILPENHAQLSNNADYMVAVIDEVNMPNVGVLPDFGNFCVLREKSNRWNGPCLEEYDRYEGIAKLMKHAKGFVSAKSQNFDENGDETKIDYYKMMQILKDAGFSGYIGVEYENEEYEDPSEGIMATKNLVIKGLEKAN</sequence>
<keyword evidence="2" id="KW-0413">Isomerase</keyword>
<accession>A0A9X1JZF2</accession>
<dbReference type="InterPro" id="IPR013022">
    <property type="entry name" value="Xyl_isomerase-like_TIM-brl"/>
</dbReference>
<dbReference type="PANTHER" id="PTHR12110:SF53">
    <property type="entry name" value="BLR5974 PROTEIN"/>
    <property type="match status" value="1"/>
</dbReference>
<dbReference type="RefSeq" id="WP_219052978.1">
    <property type="nucleotide sequence ID" value="NZ_JAHWDP010000004.1"/>
</dbReference>
<evidence type="ECO:0000313" key="2">
    <source>
        <dbReference type="EMBL" id="MBW2938447.1"/>
    </source>
</evidence>
<proteinExistence type="predicted"/>
<evidence type="ECO:0000313" key="3">
    <source>
        <dbReference type="Proteomes" id="UP001138686"/>
    </source>
</evidence>
<gene>
    <name evidence="2" type="ORF">KXJ69_10035</name>
</gene>
<name>A0A9X1JZF2_9FLAO</name>
<dbReference type="PROSITE" id="PS51257">
    <property type="entry name" value="PROKAR_LIPOPROTEIN"/>
    <property type="match status" value="1"/>
</dbReference>
<dbReference type="GO" id="GO:0016853">
    <property type="term" value="F:isomerase activity"/>
    <property type="evidence" value="ECO:0007669"/>
    <property type="project" value="UniProtKB-KW"/>
</dbReference>
<comment type="caution">
    <text evidence="2">The sequence shown here is derived from an EMBL/GenBank/DDBJ whole genome shotgun (WGS) entry which is preliminary data.</text>
</comment>
<dbReference type="EMBL" id="JAHWDP010000004">
    <property type="protein sequence ID" value="MBW2938447.1"/>
    <property type="molecule type" value="Genomic_DNA"/>
</dbReference>
<evidence type="ECO:0000259" key="1">
    <source>
        <dbReference type="Pfam" id="PF01261"/>
    </source>
</evidence>
<dbReference type="AlphaFoldDB" id="A0A9X1JZF2"/>